<gene>
    <name evidence="2" type="ORF">BQ4739_LOCUS3645</name>
</gene>
<evidence type="ECO:0000259" key="1">
    <source>
        <dbReference type="PROSITE" id="PS51186"/>
    </source>
</evidence>
<sequence length="277" mass="28944">MPCPAKQAAARRVAHHRHYAPHAAAPWKNVLNSSRCRSAASGPPALLMPAGIRRLAPNSDMDATEQAVRALGEAFVMNSLHRVLQTRLGKEQNVFAGLSRMMLDSFEDQPVLLVTECGSGAAVLLRSCQFASLAADVRATPTPFSLTPGSLQMLTAIPQDSLPTMMQRVQQAYEAGLSAVQQPSSISSSSSSGSSSSSSAGHAGEYLQVAIIGVTPAAQGRGLGLSLLQAAVAAAQQDGLPLAVQAAGEGVADFFAKAGMQQVGRHGLHPVMRWEAR</sequence>
<dbReference type="STRING" id="3088.A0A383VEC0"/>
<organism evidence="2 3">
    <name type="scientific">Tetradesmus obliquus</name>
    <name type="common">Green alga</name>
    <name type="synonym">Acutodesmus obliquus</name>
    <dbReference type="NCBI Taxonomy" id="3088"/>
    <lineage>
        <taxon>Eukaryota</taxon>
        <taxon>Viridiplantae</taxon>
        <taxon>Chlorophyta</taxon>
        <taxon>core chlorophytes</taxon>
        <taxon>Chlorophyceae</taxon>
        <taxon>CS clade</taxon>
        <taxon>Sphaeropleales</taxon>
        <taxon>Scenedesmaceae</taxon>
        <taxon>Tetradesmus</taxon>
    </lineage>
</organism>
<keyword evidence="3" id="KW-1185">Reference proteome</keyword>
<dbReference type="SUPFAM" id="SSF55729">
    <property type="entry name" value="Acyl-CoA N-acyltransferases (Nat)"/>
    <property type="match status" value="1"/>
</dbReference>
<dbReference type="InterPro" id="IPR016181">
    <property type="entry name" value="Acyl_CoA_acyltransferase"/>
</dbReference>
<proteinExistence type="predicted"/>
<reference evidence="2 3" key="1">
    <citation type="submission" date="2016-10" db="EMBL/GenBank/DDBJ databases">
        <authorList>
            <person name="Cai Z."/>
        </authorList>
    </citation>
    <scope>NUCLEOTIDE SEQUENCE [LARGE SCALE GENOMIC DNA]</scope>
</reference>
<dbReference type="GO" id="GO:0016747">
    <property type="term" value="F:acyltransferase activity, transferring groups other than amino-acyl groups"/>
    <property type="evidence" value="ECO:0007669"/>
    <property type="project" value="InterPro"/>
</dbReference>
<evidence type="ECO:0000313" key="3">
    <source>
        <dbReference type="Proteomes" id="UP000256970"/>
    </source>
</evidence>
<feature type="domain" description="N-acetyltransferase" evidence="1">
    <location>
        <begin position="141"/>
        <end position="277"/>
    </location>
</feature>
<evidence type="ECO:0000313" key="2">
    <source>
        <dbReference type="EMBL" id="SZX63082.1"/>
    </source>
</evidence>
<accession>A0A383VEC0</accession>
<dbReference type="Pfam" id="PF00583">
    <property type="entry name" value="Acetyltransf_1"/>
    <property type="match status" value="1"/>
</dbReference>
<dbReference type="InterPro" id="IPR000182">
    <property type="entry name" value="GNAT_dom"/>
</dbReference>
<dbReference type="Gene3D" id="3.40.630.30">
    <property type="match status" value="1"/>
</dbReference>
<protein>
    <recommendedName>
        <fullName evidence="1">N-acetyltransferase domain-containing protein</fullName>
    </recommendedName>
</protein>
<name>A0A383VEC0_TETOB</name>
<dbReference type="Proteomes" id="UP000256970">
    <property type="component" value="Unassembled WGS sequence"/>
</dbReference>
<dbReference type="PROSITE" id="PS51186">
    <property type="entry name" value="GNAT"/>
    <property type="match status" value="1"/>
</dbReference>
<dbReference type="EMBL" id="FNXT01000282">
    <property type="protein sequence ID" value="SZX63082.1"/>
    <property type="molecule type" value="Genomic_DNA"/>
</dbReference>
<dbReference type="AlphaFoldDB" id="A0A383VEC0"/>